<comment type="caution">
    <text evidence="4">The sequence shown here is derived from an EMBL/GenBank/DDBJ whole genome shotgun (WGS) entry which is preliminary data.</text>
</comment>
<feature type="active site" evidence="1">
    <location>
        <position position="241"/>
    </location>
</feature>
<gene>
    <name evidence="4" type="ORF">ECC02_003622</name>
</gene>
<feature type="region of interest" description="Disordered" evidence="2">
    <location>
        <begin position="560"/>
        <end position="581"/>
    </location>
</feature>
<reference evidence="4 5" key="1">
    <citation type="journal article" date="2019" name="Genome Biol. Evol.">
        <title>Nanopore Sequencing Significantly Improves Genome Assembly of the Protozoan Parasite Trypanosoma cruzi.</title>
        <authorList>
            <person name="Diaz-Viraque F."/>
            <person name="Pita S."/>
            <person name="Greif G."/>
            <person name="de Souza R.C.M."/>
            <person name="Iraola G."/>
            <person name="Robello C."/>
        </authorList>
    </citation>
    <scope>NUCLEOTIDE SEQUENCE [LARGE SCALE GENOMIC DNA]</scope>
    <source>
        <strain evidence="4 5">Berenice</strain>
    </source>
</reference>
<dbReference type="VEuPathDB" id="TriTrypDB:ECC02_003622"/>
<feature type="compositionally biased region" description="Polar residues" evidence="2">
    <location>
        <begin position="560"/>
        <end position="574"/>
    </location>
</feature>
<feature type="region of interest" description="Disordered" evidence="2">
    <location>
        <begin position="365"/>
        <end position="388"/>
    </location>
</feature>
<feature type="transmembrane region" description="Helical" evidence="3">
    <location>
        <begin position="93"/>
        <end position="123"/>
    </location>
</feature>
<accession>A0A7J6Y9V1</accession>
<keyword evidence="3" id="KW-1133">Transmembrane helix</keyword>
<feature type="compositionally biased region" description="Basic and acidic residues" evidence="2">
    <location>
        <begin position="511"/>
        <end position="524"/>
    </location>
</feature>
<dbReference type="PANTHER" id="PTHR15750">
    <property type="entry name" value="VASOHIBIN-1-LIKE ISOFORM X2"/>
    <property type="match status" value="1"/>
</dbReference>
<feature type="compositionally biased region" description="Polar residues" evidence="2">
    <location>
        <begin position="365"/>
        <end position="380"/>
    </location>
</feature>
<evidence type="ECO:0000256" key="2">
    <source>
        <dbReference type="SAM" id="MobiDB-lite"/>
    </source>
</evidence>
<keyword evidence="3" id="KW-0812">Transmembrane</keyword>
<dbReference type="VEuPathDB" id="TriTrypDB:BCY84_03156"/>
<dbReference type="Proteomes" id="UP000583944">
    <property type="component" value="Unassembled WGS sequence"/>
</dbReference>
<dbReference type="GO" id="GO:0005737">
    <property type="term" value="C:cytoplasm"/>
    <property type="evidence" value="ECO:0007669"/>
    <property type="project" value="InterPro"/>
</dbReference>
<dbReference type="InterPro" id="IPR028131">
    <property type="entry name" value="VASH1"/>
</dbReference>
<dbReference type="AlphaFoldDB" id="A0A7J6Y9V1"/>
<proteinExistence type="predicted"/>
<evidence type="ECO:0000256" key="1">
    <source>
        <dbReference type="PIRSR" id="PIRSR628131-1"/>
    </source>
</evidence>
<feature type="region of interest" description="Disordered" evidence="2">
    <location>
        <begin position="502"/>
        <end position="534"/>
    </location>
</feature>
<feature type="compositionally biased region" description="Low complexity" evidence="2">
    <location>
        <begin position="525"/>
        <end position="534"/>
    </location>
</feature>
<dbReference type="EMBL" id="JABDHM010000020">
    <property type="protein sequence ID" value="KAF5223343.1"/>
    <property type="molecule type" value="Genomic_DNA"/>
</dbReference>
<protein>
    <recommendedName>
        <fullName evidence="6">Vasohibin-like protein</fullName>
    </recommendedName>
</protein>
<feature type="transmembrane region" description="Helical" evidence="3">
    <location>
        <begin position="135"/>
        <end position="158"/>
    </location>
</feature>
<evidence type="ECO:0000313" key="4">
    <source>
        <dbReference type="EMBL" id="KAF5223343.1"/>
    </source>
</evidence>
<name>A0A7J6Y9V1_TRYCR</name>
<evidence type="ECO:0008006" key="6">
    <source>
        <dbReference type="Google" id="ProtNLM"/>
    </source>
</evidence>
<organism evidence="4 5">
    <name type="scientific">Trypanosoma cruzi</name>
    <dbReference type="NCBI Taxonomy" id="5693"/>
    <lineage>
        <taxon>Eukaryota</taxon>
        <taxon>Discoba</taxon>
        <taxon>Euglenozoa</taxon>
        <taxon>Kinetoplastea</taxon>
        <taxon>Metakinetoplastina</taxon>
        <taxon>Trypanosomatida</taxon>
        <taxon>Trypanosomatidae</taxon>
        <taxon>Trypanosoma</taxon>
        <taxon>Schizotrypanum</taxon>
    </lineage>
</organism>
<keyword evidence="3" id="KW-0472">Membrane</keyword>
<dbReference type="PANTHER" id="PTHR15750:SF2">
    <property type="entry name" value="VASOHIBIN"/>
    <property type="match status" value="1"/>
</dbReference>
<evidence type="ECO:0000313" key="5">
    <source>
        <dbReference type="Proteomes" id="UP000583944"/>
    </source>
</evidence>
<feature type="active site" evidence="1">
    <location>
        <position position="293"/>
    </location>
</feature>
<sequence length="620" mass="70480">MTQTSSSGIYKPRTPFSSFFVFLGSFNRVKKKKRKKKMDGCVEEFIINVIVLIVCCFKKKQQQQRKNKIEKKKHLKLWGTETHAHMNMCWQMVFFLCLHQCIVFLSVLLTAVLFSFFLCLGFVTCREEPRCGATALSFFFFFSLFSTMKSLATIRAIVEELAPKNPYTGLKDLPEIPRPEESSIPRELPSLQQIPYVQNVLNMLSYNFLPQTFFCLEKHRSLDSIMLTSKEILAEALPIRCLEATFVGLYLTHGMKGVDRIPLSFKSRARGKSFHHIVLVIRCDLLYGALGLSRRSTLMDKPMMYKSLFELIMEYKEQYEAIGHQLVDFKLGLCASHESHSRKAPCWRYIAVSFVKWNSPLHLTSPQPSDELPTSENSKASSEDGCAEEPSVLANVSNLLDRYSELLTTISAQYEKCTTPFLHGSTRESHPICLRDLHEMEETTARQENMRRLEAICSGRLPCLVFDVGTKKRAASRSTSKKRIETSSKTATATRTFAKKCTAAATKKSSKKDIPADDQKETQHKQSQTEQKQELQQLPLVMEHTSSLFSSLALSGRLNNSTSVTQRSERSGLSPSKRHSLPFLENRSNEFGSLVSQNSDSWGIPFLPFDVNGVNFHDLL</sequence>
<evidence type="ECO:0000256" key="3">
    <source>
        <dbReference type="SAM" id="Phobius"/>
    </source>
</evidence>
<feature type="active site" evidence="1">
    <location>
        <position position="276"/>
    </location>
</feature>
<dbReference type="Pfam" id="PF14822">
    <property type="entry name" value="Vasohibin"/>
    <property type="match status" value="1"/>
</dbReference>